<reference evidence="2 3" key="1">
    <citation type="journal article" date="2015" name="Sci. Rep.">
        <title>Chromosome-level genome map provides insights into diverse defense mechanisms in the medicinal fungus Ganoderma sinense.</title>
        <authorList>
            <person name="Zhu Y."/>
            <person name="Xu J."/>
            <person name="Sun C."/>
            <person name="Zhou S."/>
            <person name="Xu H."/>
            <person name="Nelson D.R."/>
            <person name="Qian J."/>
            <person name="Song J."/>
            <person name="Luo H."/>
            <person name="Xiang L."/>
            <person name="Li Y."/>
            <person name="Xu Z."/>
            <person name="Ji A."/>
            <person name="Wang L."/>
            <person name="Lu S."/>
            <person name="Hayward A."/>
            <person name="Sun W."/>
            <person name="Li X."/>
            <person name="Schwartz D.C."/>
            <person name="Wang Y."/>
            <person name="Chen S."/>
        </authorList>
    </citation>
    <scope>NUCLEOTIDE SEQUENCE [LARGE SCALE GENOMIC DNA]</scope>
    <source>
        <strain evidence="2 3">ZZ0214-1</strain>
    </source>
</reference>
<evidence type="ECO:0000256" key="1">
    <source>
        <dbReference type="SAM" id="MobiDB-lite"/>
    </source>
</evidence>
<evidence type="ECO:0008006" key="4">
    <source>
        <dbReference type="Google" id="ProtNLM"/>
    </source>
</evidence>
<comment type="caution">
    <text evidence="2">The sequence shown here is derived from an EMBL/GenBank/DDBJ whole genome shotgun (WGS) entry which is preliminary data.</text>
</comment>
<proteinExistence type="predicted"/>
<evidence type="ECO:0000313" key="3">
    <source>
        <dbReference type="Proteomes" id="UP000230002"/>
    </source>
</evidence>
<name>A0A2G8S3X8_9APHY</name>
<feature type="compositionally biased region" description="Basic and acidic residues" evidence="1">
    <location>
        <begin position="23"/>
        <end position="34"/>
    </location>
</feature>
<feature type="compositionally biased region" description="Polar residues" evidence="1">
    <location>
        <begin position="1"/>
        <end position="11"/>
    </location>
</feature>
<dbReference type="Proteomes" id="UP000230002">
    <property type="component" value="Unassembled WGS sequence"/>
</dbReference>
<evidence type="ECO:0000313" key="2">
    <source>
        <dbReference type="EMBL" id="PIL28472.1"/>
    </source>
</evidence>
<gene>
    <name evidence="2" type="ORF">GSI_08510</name>
</gene>
<dbReference type="EMBL" id="AYKW01000023">
    <property type="protein sequence ID" value="PIL28472.1"/>
    <property type="molecule type" value="Genomic_DNA"/>
</dbReference>
<dbReference type="AlphaFoldDB" id="A0A2G8S3X8"/>
<feature type="compositionally biased region" description="Basic and acidic residues" evidence="1">
    <location>
        <begin position="157"/>
        <end position="170"/>
    </location>
</feature>
<sequence length="282" mass="32014">MSSPPQTNSLQLIMHPTPDTEGQEGHEQEQEQDRMADTTAAMGLGAAHRMIYHEDPQRESASTADEAEQEIMDPYETAFMELRILRLSSRRLLNAVLRLSRSELGRMTRDANLDDQMAVRIFDVHINLEATTNAMSRLYGYKSNRFRRAEPLGMGRTENHGLHSVDDRGASSETNSSQGEPWDSDSPTLRANTSVDTLAVSAPPEVIIKDVDREITPKCDSGLRHTLRRQWRGFLDNLRNASFQDILSMVILFVFVELAMEATRGVYRIWAKDVKYQCWEAV</sequence>
<dbReference type="OrthoDB" id="10635341at2759"/>
<accession>A0A2G8S3X8</accession>
<feature type="compositionally biased region" description="Polar residues" evidence="1">
    <location>
        <begin position="171"/>
        <end position="188"/>
    </location>
</feature>
<feature type="region of interest" description="Disordered" evidence="1">
    <location>
        <begin position="1"/>
        <end position="34"/>
    </location>
</feature>
<keyword evidence="3" id="KW-1185">Reference proteome</keyword>
<organism evidence="2 3">
    <name type="scientific">Ganoderma sinense ZZ0214-1</name>
    <dbReference type="NCBI Taxonomy" id="1077348"/>
    <lineage>
        <taxon>Eukaryota</taxon>
        <taxon>Fungi</taxon>
        <taxon>Dikarya</taxon>
        <taxon>Basidiomycota</taxon>
        <taxon>Agaricomycotina</taxon>
        <taxon>Agaricomycetes</taxon>
        <taxon>Polyporales</taxon>
        <taxon>Polyporaceae</taxon>
        <taxon>Ganoderma</taxon>
    </lineage>
</organism>
<feature type="region of interest" description="Disordered" evidence="1">
    <location>
        <begin position="153"/>
        <end position="188"/>
    </location>
</feature>
<protein>
    <recommendedName>
        <fullName evidence="4">Transporter</fullName>
    </recommendedName>
</protein>